<dbReference type="PANTHER" id="PTHR12001:SF69">
    <property type="entry name" value="ALL TRANS-POLYPRENYL-DIPHOSPHATE SYNTHASE PDSS1"/>
    <property type="match status" value="1"/>
</dbReference>
<evidence type="ECO:0000256" key="2">
    <source>
        <dbReference type="ARBA" id="ARBA00006706"/>
    </source>
</evidence>
<keyword evidence="3" id="KW-0808">Transferase</keyword>
<evidence type="ECO:0000256" key="3">
    <source>
        <dbReference type="ARBA" id="ARBA00022679"/>
    </source>
</evidence>
<name>A0AAP0CXA5_9ASTR</name>
<comment type="caution">
    <text evidence="7">The sequence shown here is derived from an EMBL/GenBank/DDBJ whole genome shotgun (WGS) entry which is preliminary data.</text>
</comment>
<dbReference type="GO" id="GO:0006744">
    <property type="term" value="P:ubiquinone biosynthetic process"/>
    <property type="evidence" value="ECO:0007669"/>
    <property type="project" value="TreeGrafter"/>
</dbReference>
<reference evidence="7 8" key="1">
    <citation type="submission" date="2024-04" db="EMBL/GenBank/DDBJ databases">
        <title>The reference genome of an endangered Asteraceae, Deinandra increscens subsp. villosa, native to the Central Coast of California.</title>
        <authorList>
            <person name="Guilliams M."/>
            <person name="Hasenstab-Lehman K."/>
            <person name="Meyer R."/>
            <person name="Mcevoy S."/>
        </authorList>
    </citation>
    <scope>NUCLEOTIDE SEQUENCE [LARGE SCALE GENOMIC DNA]</scope>
    <source>
        <tissue evidence="7">Leaf</tissue>
    </source>
</reference>
<dbReference type="GO" id="GO:0008299">
    <property type="term" value="P:isoprenoid biosynthetic process"/>
    <property type="evidence" value="ECO:0007669"/>
    <property type="project" value="UniProtKB-KW"/>
</dbReference>
<dbReference type="AlphaFoldDB" id="A0AAP0CXA5"/>
<sequence length="198" mass="22152">MTVASHLFRHSKQLKNTSVLLRQDHAVLVRWFTHSTRSITSNGNDMLKHRHINNVFGENICVCKACSGSMSSTSTFTRSYKGVSSTKVLGCGVISPWFSRSFRSGGPLPQYEEDQVDPFSLVSDELSIVANRLRAMVVAEVPKLASAAEYFFKMGVEGKRFRPTVSLLLPFPRSLKHLLLVGFSNPIFRMTNCVYNST</sequence>
<evidence type="ECO:0000256" key="6">
    <source>
        <dbReference type="ARBA" id="ARBA00023229"/>
    </source>
</evidence>
<dbReference type="InterPro" id="IPR008949">
    <property type="entry name" value="Isoprenoid_synthase_dom_sf"/>
</dbReference>
<dbReference type="PANTHER" id="PTHR12001">
    <property type="entry name" value="GERANYLGERANYL PYROPHOSPHATE SYNTHASE"/>
    <property type="match status" value="1"/>
</dbReference>
<dbReference type="EMBL" id="JBCNJP010000017">
    <property type="protein sequence ID" value="KAK9064639.1"/>
    <property type="molecule type" value="Genomic_DNA"/>
</dbReference>
<proteinExistence type="inferred from homology"/>
<keyword evidence="8" id="KW-1185">Reference proteome</keyword>
<dbReference type="GO" id="GO:0046872">
    <property type="term" value="F:metal ion binding"/>
    <property type="evidence" value="ECO:0007669"/>
    <property type="project" value="UniProtKB-KW"/>
</dbReference>
<dbReference type="GO" id="GO:1990234">
    <property type="term" value="C:transferase complex"/>
    <property type="evidence" value="ECO:0007669"/>
    <property type="project" value="TreeGrafter"/>
</dbReference>
<protein>
    <submittedName>
        <fullName evidence="7">Uncharacterized protein</fullName>
    </submittedName>
</protein>
<comment type="similarity">
    <text evidence="2">Belongs to the FPP/GGPP synthase family.</text>
</comment>
<evidence type="ECO:0000313" key="8">
    <source>
        <dbReference type="Proteomes" id="UP001408789"/>
    </source>
</evidence>
<keyword evidence="5" id="KW-0460">Magnesium</keyword>
<keyword evidence="6" id="KW-0414">Isoprene biosynthesis</keyword>
<evidence type="ECO:0000256" key="1">
    <source>
        <dbReference type="ARBA" id="ARBA00001946"/>
    </source>
</evidence>
<dbReference type="Gene3D" id="1.10.600.10">
    <property type="entry name" value="Farnesyl Diphosphate Synthase"/>
    <property type="match status" value="1"/>
</dbReference>
<evidence type="ECO:0000256" key="4">
    <source>
        <dbReference type="ARBA" id="ARBA00022723"/>
    </source>
</evidence>
<accession>A0AAP0CXA5</accession>
<evidence type="ECO:0000313" key="7">
    <source>
        <dbReference type="EMBL" id="KAK9064639.1"/>
    </source>
</evidence>
<gene>
    <name evidence="7" type="ORF">SSX86_016021</name>
</gene>
<dbReference type="GO" id="GO:0004659">
    <property type="term" value="F:prenyltransferase activity"/>
    <property type="evidence" value="ECO:0007669"/>
    <property type="project" value="TreeGrafter"/>
</dbReference>
<keyword evidence="4" id="KW-0479">Metal-binding</keyword>
<comment type="cofactor">
    <cofactor evidence="1">
        <name>Mg(2+)</name>
        <dbReference type="ChEBI" id="CHEBI:18420"/>
    </cofactor>
</comment>
<organism evidence="7 8">
    <name type="scientific">Deinandra increscens subsp. villosa</name>
    <dbReference type="NCBI Taxonomy" id="3103831"/>
    <lineage>
        <taxon>Eukaryota</taxon>
        <taxon>Viridiplantae</taxon>
        <taxon>Streptophyta</taxon>
        <taxon>Embryophyta</taxon>
        <taxon>Tracheophyta</taxon>
        <taxon>Spermatophyta</taxon>
        <taxon>Magnoliopsida</taxon>
        <taxon>eudicotyledons</taxon>
        <taxon>Gunneridae</taxon>
        <taxon>Pentapetalae</taxon>
        <taxon>asterids</taxon>
        <taxon>campanulids</taxon>
        <taxon>Asterales</taxon>
        <taxon>Asteraceae</taxon>
        <taxon>Asteroideae</taxon>
        <taxon>Heliantheae alliance</taxon>
        <taxon>Madieae</taxon>
        <taxon>Madiinae</taxon>
        <taxon>Deinandra</taxon>
    </lineage>
</organism>
<dbReference type="Proteomes" id="UP001408789">
    <property type="component" value="Unassembled WGS sequence"/>
</dbReference>
<evidence type="ECO:0000256" key="5">
    <source>
        <dbReference type="ARBA" id="ARBA00022842"/>
    </source>
</evidence>